<name>A0A9J6ES86_RHIMP</name>
<dbReference type="AlphaFoldDB" id="A0A9J6ES86"/>
<dbReference type="EMBL" id="JABSTU010000002">
    <property type="protein sequence ID" value="KAH8037071.1"/>
    <property type="molecule type" value="Genomic_DNA"/>
</dbReference>
<organism evidence="1 2">
    <name type="scientific">Rhipicephalus microplus</name>
    <name type="common">Cattle tick</name>
    <name type="synonym">Boophilus microplus</name>
    <dbReference type="NCBI Taxonomy" id="6941"/>
    <lineage>
        <taxon>Eukaryota</taxon>
        <taxon>Metazoa</taxon>
        <taxon>Ecdysozoa</taxon>
        <taxon>Arthropoda</taxon>
        <taxon>Chelicerata</taxon>
        <taxon>Arachnida</taxon>
        <taxon>Acari</taxon>
        <taxon>Parasitiformes</taxon>
        <taxon>Ixodida</taxon>
        <taxon>Ixodoidea</taxon>
        <taxon>Ixodidae</taxon>
        <taxon>Rhipicephalinae</taxon>
        <taxon>Rhipicephalus</taxon>
        <taxon>Boophilus</taxon>
    </lineage>
</organism>
<keyword evidence="2" id="KW-1185">Reference proteome</keyword>
<reference evidence="1" key="2">
    <citation type="submission" date="2021-09" db="EMBL/GenBank/DDBJ databases">
        <authorList>
            <person name="Jia N."/>
            <person name="Wang J."/>
            <person name="Shi W."/>
            <person name="Du L."/>
            <person name="Sun Y."/>
            <person name="Zhan W."/>
            <person name="Jiang J."/>
            <person name="Wang Q."/>
            <person name="Zhang B."/>
            <person name="Ji P."/>
            <person name="Sakyi L.B."/>
            <person name="Cui X."/>
            <person name="Yuan T."/>
            <person name="Jiang B."/>
            <person name="Yang W."/>
            <person name="Lam T.T.-Y."/>
            <person name="Chang Q."/>
            <person name="Ding S."/>
            <person name="Wang X."/>
            <person name="Zhu J."/>
            <person name="Ruan X."/>
            <person name="Zhao L."/>
            <person name="Wei J."/>
            <person name="Que T."/>
            <person name="Du C."/>
            <person name="Cheng J."/>
            <person name="Dai P."/>
            <person name="Han X."/>
            <person name="Huang E."/>
            <person name="Gao Y."/>
            <person name="Liu J."/>
            <person name="Shao H."/>
            <person name="Ye R."/>
            <person name="Li L."/>
            <person name="Wei W."/>
            <person name="Wang X."/>
            <person name="Wang C."/>
            <person name="Huo Q."/>
            <person name="Li W."/>
            <person name="Guo W."/>
            <person name="Chen H."/>
            <person name="Chen S."/>
            <person name="Zhou L."/>
            <person name="Zhou L."/>
            <person name="Ni X."/>
            <person name="Tian J."/>
            <person name="Zhou Y."/>
            <person name="Sheng Y."/>
            <person name="Liu T."/>
            <person name="Pan Y."/>
            <person name="Xia L."/>
            <person name="Li J."/>
            <person name="Zhao F."/>
            <person name="Cao W."/>
        </authorList>
    </citation>
    <scope>NUCLEOTIDE SEQUENCE</scope>
    <source>
        <strain evidence="1">Rmic-2018</strain>
        <tissue evidence="1">Larvae</tissue>
    </source>
</reference>
<gene>
    <name evidence="1" type="ORF">HPB51_008495</name>
</gene>
<reference evidence="1" key="1">
    <citation type="journal article" date="2020" name="Cell">
        <title>Large-Scale Comparative Analyses of Tick Genomes Elucidate Their Genetic Diversity and Vector Capacities.</title>
        <authorList>
            <consortium name="Tick Genome and Microbiome Consortium (TIGMIC)"/>
            <person name="Jia N."/>
            <person name="Wang J."/>
            <person name="Shi W."/>
            <person name="Du L."/>
            <person name="Sun Y."/>
            <person name="Zhan W."/>
            <person name="Jiang J.F."/>
            <person name="Wang Q."/>
            <person name="Zhang B."/>
            <person name="Ji P."/>
            <person name="Bell-Sakyi L."/>
            <person name="Cui X.M."/>
            <person name="Yuan T.T."/>
            <person name="Jiang B.G."/>
            <person name="Yang W.F."/>
            <person name="Lam T.T."/>
            <person name="Chang Q.C."/>
            <person name="Ding S.J."/>
            <person name="Wang X.J."/>
            <person name="Zhu J.G."/>
            <person name="Ruan X.D."/>
            <person name="Zhao L."/>
            <person name="Wei J.T."/>
            <person name="Ye R.Z."/>
            <person name="Que T.C."/>
            <person name="Du C.H."/>
            <person name="Zhou Y.H."/>
            <person name="Cheng J.X."/>
            <person name="Dai P.F."/>
            <person name="Guo W.B."/>
            <person name="Han X.H."/>
            <person name="Huang E.J."/>
            <person name="Li L.F."/>
            <person name="Wei W."/>
            <person name="Gao Y.C."/>
            <person name="Liu J.Z."/>
            <person name="Shao H.Z."/>
            <person name="Wang X."/>
            <person name="Wang C.C."/>
            <person name="Yang T.C."/>
            <person name="Huo Q.B."/>
            <person name="Li W."/>
            <person name="Chen H.Y."/>
            <person name="Chen S.E."/>
            <person name="Zhou L.G."/>
            <person name="Ni X.B."/>
            <person name="Tian J.H."/>
            <person name="Sheng Y."/>
            <person name="Liu T."/>
            <person name="Pan Y.S."/>
            <person name="Xia L.Y."/>
            <person name="Li J."/>
            <person name="Zhao F."/>
            <person name="Cao W.C."/>
        </authorList>
    </citation>
    <scope>NUCLEOTIDE SEQUENCE</scope>
    <source>
        <strain evidence="1">Rmic-2018</strain>
    </source>
</reference>
<accession>A0A9J6ES86</accession>
<evidence type="ECO:0000313" key="1">
    <source>
        <dbReference type="EMBL" id="KAH8037071.1"/>
    </source>
</evidence>
<dbReference type="VEuPathDB" id="VectorBase:LOC119179799"/>
<dbReference type="Proteomes" id="UP000821866">
    <property type="component" value="Chromosome 10"/>
</dbReference>
<evidence type="ECO:0000313" key="2">
    <source>
        <dbReference type="Proteomes" id="UP000821866"/>
    </source>
</evidence>
<proteinExistence type="predicted"/>
<sequence length="966" mass="108041">MNGELSDLVQQLDSLNPDDVSELVLSNCLLCKPAELYKQISRCARLRRLSCVACALQPSALLKLMLERLKYLQQLELSLVQDTQASVDYEIDNICLIGPQMCDVIRYHSLRRLYVEVGGDHNFELLSVLLVFCPNITELHVHFVRGTFSNGLAKCQQLHEQFGRLETFTFTSEVPDSVPLPNQPDPLLTFANYAAICGNVCHDKSHHWWSCVELGRLARRGGPSHSLPSQLVVFSGGDSESGSSLLNARIRHSWTRVRKLCLLLLPQWSSKVTYPRATLVSGHHLGGFFSTLENVVELNVSSFHCRQDVIPDTLLHDSRLGSRLLALSVPPCWFPTQSSVRRLLLSCPILRDLDVRVVTREDQYHCASCDAANTALPAQGSSDAPLLSSSITRLTLCDVNYRVLPLYFEHYRAASTLRLAGWRPVGMTHYDSFFRHLAKFIALRCLVLQNEDLPLNDQHFMASLSLMPSLEHLCLLTSTQISDAEASQCVRAYIGRSAQLKCAHVHYGIRDAAQRRITALNGPRGVVLLRRGPCFACCSTATFIGLVKPINRDFIREELQKLSVPSQPPTSSFSSVVRDEVQHALREPSCMRDYQPPGDFPRLSYAQALQQPVTPAIPHPTVAPAMLQTVQASGVYRRMFLNSVECTFCALASTHRGMEDWSTVSSTTETPERVSNKGPNPIFRFPNYAAVCGNVCHDKPHHWWSCVELDRLARSGPSHILPSQLVVFACGDLKSDASLLDASIRHNWTRVRKLCLLLLPQWSTSATYPRATLLSKNHLGGFFFALENVVELNVSSFHFHQDVIPDTLLHDSQLGSRLLALSVPPCWFPTKSSVRRLLLSCSILRDLDVRVVARGNHLYCGSCDTANTALPAQGSSDVPLLSFSITRLTLCDVNYRVLPLYFEHYRAAATLRLSGWCPVGMTHYDSFFRHLGQFMALRCLVLQNKDLPLNHRRLMASDHISMKGGS</sequence>
<dbReference type="SUPFAM" id="SSF52047">
    <property type="entry name" value="RNI-like"/>
    <property type="match status" value="1"/>
</dbReference>
<protein>
    <submittedName>
        <fullName evidence="1">Uncharacterized protein</fullName>
    </submittedName>
</protein>
<comment type="caution">
    <text evidence="1">The sequence shown here is derived from an EMBL/GenBank/DDBJ whole genome shotgun (WGS) entry which is preliminary data.</text>
</comment>